<dbReference type="KEGG" id="sso:SSO1291"/>
<evidence type="ECO:0000256" key="6">
    <source>
        <dbReference type="SAM" id="Phobius"/>
    </source>
</evidence>
<evidence type="ECO:0000256" key="4">
    <source>
        <dbReference type="ARBA" id="ARBA00022989"/>
    </source>
</evidence>
<dbReference type="InterPro" id="IPR050367">
    <property type="entry name" value="APC_superfamily"/>
</dbReference>
<dbReference type="eggNOG" id="arCOG03654">
    <property type="taxonomic scope" value="Archaea"/>
</dbReference>
<reference evidence="8" key="1">
    <citation type="journal article" date="2001" name="Proc. Natl. Acad. Sci. U.S.A.">
        <title>The complete genome of the crenarchaeon Sulfolobus solfataricus P2.</title>
        <authorList>
            <person name="She Q."/>
            <person name="Singh R.K."/>
            <person name="Confalonieri F."/>
            <person name="Zivanovic Y."/>
            <person name="Allard G."/>
            <person name="Awayez M.J."/>
            <person name="Chan-Weiher C.C.-Y."/>
            <person name="Clausen I.G."/>
            <person name="Curtis B.A."/>
            <person name="De Moors A."/>
            <person name="Erauso G."/>
            <person name="Fletcher C."/>
            <person name="Gordon P.M.K."/>
            <person name="Heikamp-de Jong I."/>
            <person name="Jeffries A.C."/>
            <person name="Kozera C.J."/>
            <person name="Medina N."/>
            <person name="Peng X."/>
            <person name="Thi-Ngoc H.P."/>
            <person name="Redder P."/>
            <person name="Schenk M.E."/>
            <person name="Theriault C."/>
            <person name="Tolstrup N."/>
            <person name="Charlebois R.L."/>
            <person name="Doolittle W.F."/>
            <person name="Duguet M."/>
            <person name="Gaasterland T."/>
            <person name="Garrett R.A."/>
            <person name="Ragan M.A."/>
            <person name="Sensen C.W."/>
            <person name="Van der Oost J."/>
        </authorList>
    </citation>
    <scope>NUCLEOTIDE SEQUENCE [LARGE SCALE GENOMIC DNA]</scope>
    <source>
        <strain evidence="8">ATCC 35092 / DSM 1617 / JCM 11322 / P2</strain>
    </source>
</reference>
<dbReference type="PIRSF" id="PIRSF006060">
    <property type="entry name" value="AA_transporter"/>
    <property type="match status" value="1"/>
</dbReference>
<feature type="transmembrane region" description="Helical" evidence="6">
    <location>
        <begin position="241"/>
        <end position="261"/>
    </location>
</feature>
<dbReference type="Gene3D" id="1.20.1740.10">
    <property type="entry name" value="Amino acid/polyamine transporter I"/>
    <property type="match status" value="1"/>
</dbReference>
<gene>
    <name evidence="7" type="ordered locus">SSO1291</name>
</gene>
<sequence>MFYCMKEEIDKKEEMKTSKKLTFKDVFFISFGGQAPFISLLTFGTVMIGKVGTQAPFAMLIATLVVLFNGLVIYSLSGRFKRGGGYYTYAFYSLTSRLGLNTGWNYLLYGLAYGGTLLTGGAYVLYTIISTYIPSTMLPSIFYDQWFYALIIGIIATSIVLAGVQVSAKYAIGASIVEILIISLLSLLFLYDSRWNFYNPIPSSITPTLISAVVFGLGIPTGYGSIAPLGGETNPKTIGKAAISVLLFGGLIATFFFYSLAAMNFTGNLIDYLLFRFGLIGTLVIALIALSDGTLGGMTYILANSRTLKAMAEDKIMPSGLSKVKYSELLVGLVFITSLTAMTYTFGLYNVFTILGALAGLNNLFIHISANSSLVRIASKRALKHLHEVFIGIFASLVSISVFLYSLPTFNKYIVYLFFGWIILGFIYAEALEISRQSSESENSKG</sequence>
<feature type="transmembrane region" description="Helical" evidence="6">
    <location>
        <begin position="106"/>
        <end position="126"/>
    </location>
</feature>
<dbReference type="AlphaFoldDB" id="Q97YN3"/>
<evidence type="ECO:0000256" key="2">
    <source>
        <dbReference type="ARBA" id="ARBA00022475"/>
    </source>
</evidence>
<name>Q97YN3_SACS2</name>
<dbReference type="PIR" id="B99284">
    <property type="entry name" value="B99284"/>
</dbReference>
<evidence type="ECO:0000256" key="1">
    <source>
        <dbReference type="ARBA" id="ARBA00004651"/>
    </source>
</evidence>
<feature type="transmembrane region" description="Helical" evidence="6">
    <location>
        <begin position="146"/>
        <end position="164"/>
    </location>
</feature>
<feature type="transmembrane region" description="Helical" evidence="6">
    <location>
        <begin position="171"/>
        <end position="189"/>
    </location>
</feature>
<dbReference type="PATRIC" id="fig|273057.12.peg.1290"/>
<dbReference type="STRING" id="273057.SSO1291"/>
<keyword evidence="2" id="KW-1003">Cell membrane</keyword>
<feature type="transmembrane region" description="Helical" evidence="6">
    <location>
        <begin position="389"/>
        <end position="407"/>
    </location>
</feature>
<feature type="transmembrane region" description="Helical" evidence="6">
    <location>
        <begin position="21"/>
        <end position="43"/>
    </location>
</feature>
<feature type="transmembrane region" description="Helical" evidence="6">
    <location>
        <begin position="55"/>
        <end position="76"/>
    </location>
</feature>
<dbReference type="EnsemblBacteria" id="AAK41529">
    <property type="protein sequence ID" value="AAK41529"/>
    <property type="gene ID" value="SSO1291"/>
</dbReference>
<feature type="transmembrane region" description="Helical" evidence="6">
    <location>
        <begin position="413"/>
        <end position="432"/>
    </location>
</feature>
<evidence type="ECO:0000256" key="3">
    <source>
        <dbReference type="ARBA" id="ARBA00022692"/>
    </source>
</evidence>
<protein>
    <submittedName>
        <fullName evidence="7">Uncharacterized protein</fullName>
    </submittedName>
</protein>
<dbReference type="PhylomeDB" id="Q97YN3"/>
<feature type="transmembrane region" description="Helical" evidence="6">
    <location>
        <begin position="324"/>
        <end position="342"/>
    </location>
</feature>
<dbReference type="PaxDb" id="273057-SSO1291"/>
<dbReference type="PANTHER" id="PTHR42770:SF11">
    <property type="entry name" value="INNER MEMBRANE TRANSPORT PROTEIN YBAT"/>
    <property type="match status" value="1"/>
</dbReference>
<dbReference type="PANTHER" id="PTHR42770">
    <property type="entry name" value="AMINO ACID TRANSPORTER-RELATED"/>
    <property type="match status" value="1"/>
</dbReference>
<feature type="transmembrane region" description="Helical" evidence="6">
    <location>
        <begin position="209"/>
        <end position="229"/>
    </location>
</feature>
<dbReference type="HOGENOM" id="CLU_031607_0_0_2"/>
<organism evidence="7 8">
    <name type="scientific">Saccharolobus solfataricus (strain ATCC 35092 / DSM 1617 / JCM 11322 / P2)</name>
    <name type="common">Sulfolobus solfataricus</name>
    <dbReference type="NCBI Taxonomy" id="273057"/>
    <lineage>
        <taxon>Archaea</taxon>
        <taxon>Thermoproteota</taxon>
        <taxon>Thermoprotei</taxon>
        <taxon>Sulfolobales</taxon>
        <taxon>Sulfolobaceae</taxon>
        <taxon>Saccharolobus</taxon>
    </lineage>
</organism>
<accession>Q97YN3</accession>
<feature type="transmembrane region" description="Helical" evidence="6">
    <location>
        <begin position="348"/>
        <end position="368"/>
    </location>
</feature>
<comment type="subcellular location">
    <subcellularLocation>
        <location evidence="1">Cell membrane</location>
        <topology evidence="1">Multi-pass membrane protein</topology>
    </subcellularLocation>
</comment>
<evidence type="ECO:0000313" key="7">
    <source>
        <dbReference type="EMBL" id="AAK41529.1"/>
    </source>
</evidence>
<evidence type="ECO:0000313" key="8">
    <source>
        <dbReference type="Proteomes" id="UP000001974"/>
    </source>
</evidence>
<feature type="transmembrane region" description="Helical" evidence="6">
    <location>
        <begin position="273"/>
        <end position="303"/>
    </location>
</feature>
<dbReference type="EMBL" id="AE006641">
    <property type="protein sequence ID" value="AAK41529.1"/>
    <property type="molecule type" value="Genomic_DNA"/>
</dbReference>
<keyword evidence="5 6" id="KW-0472">Membrane</keyword>
<dbReference type="InParanoid" id="Q97YN3"/>
<keyword evidence="3 6" id="KW-0812">Transmembrane</keyword>
<dbReference type="Pfam" id="PF13520">
    <property type="entry name" value="AA_permease_2"/>
    <property type="match status" value="1"/>
</dbReference>
<proteinExistence type="predicted"/>
<dbReference type="InterPro" id="IPR002293">
    <property type="entry name" value="AA/rel_permease1"/>
</dbReference>
<evidence type="ECO:0000256" key="5">
    <source>
        <dbReference type="ARBA" id="ARBA00023136"/>
    </source>
</evidence>
<keyword evidence="4 6" id="KW-1133">Transmembrane helix</keyword>
<dbReference type="Proteomes" id="UP000001974">
    <property type="component" value="Chromosome"/>
</dbReference>
<dbReference type="GO" id="GO:0015171">
    <property type="term" value="F:amino acid transmembrane transporter activity"/>
    <property type="evidence" value="ECO:0000318"/>
    <property type="project" value="GO_Central"/>
</dbReference>
<dbReference type="GO" id="GO:0005886">
    <property type="term" value="C:plasma membrane"/>
    <property type="evidence" value="ECO:0007669"/>
    <property type="project" value="UniProtKB-SubCell"/>
</dbReference>
<keyword evidence="8" id="KW-1185">Reference proteome</keyword>
<dbReference type="GO" id="GO:0006865">
    <property type="term" value="P:amino acid transport"/>
    <property type="evidence" value="ECO:0000318"/>
    <property type="project" value="GO_Central"/>
</dbReference>